<evidence type="ECO:0000256" key="3">
    <source>
        <dbReference type="PROSITE-ProRule" id="PRU00023"/>
    </source>
</evidence>
<accession>A0A3Q2V563</accession>
<dbReference type="PANTHER" id="PTHR24189">
    <property type="entry name" value="MYOTROPHIN"/>
    <property type="match status" value="1"/>
</dbReference>
<keyword evidence="1" id="KW-0677">Repeat</keyword>
<evidence type="ECO:0000313" key="5">
    <source>
        <dbReference type="Ensembl" id="ENSHBUP00000002363.1"/>
    </source>
</evidence>
<dbReference type="OrthoDB" id="19174at2759"/>
<evidence type="ECO:0000256" key="1">
    <source>
        <dbReference type="ARBA" id="ARBA00022737"/>
    </source>
</evidence>
<reference evidence="5" key="2">
    <citation type="submission" date="2025-09" db="UniProtKB">
        <authorList>
            <consortium name="Ensembl"/>
        </authorList>
    </citation>
    <scope>IDENTIFICATION</scope>
</reference>
<dbReference type="Gene3D" id="1.25.40.20">
    <property type="entry name" value="Ankyrin repeat-containing domain"/>
    <property type="match status" value="1"/>
</dbReference>
<dbReference type="PANTHER" id="PTHR24189:SF73">
    <property type="entry name" value="ANKYRIN REPEAT AND SOCS BOX-CONTAINING 15B"/>
    <property type="match status" value="1"/>
</dbReference>
<protein>
    <submittedName>
        <fullName evidence="5">Ankyrin repeat domain 49</fullName>
    </submittedName>
</protein>
<feature type="region of interest" description="Disordered" evidence="4">
    <location>
        <begin position="119"/>
        <end position="138"/>
    </location>
</feature>
<dbReference type="PROSITE" id="PS50297">
    <property type="entry name" value="ANK_REP_REGION"/>
    <property type="match status" value="2"/>
</dbReference>
<dbReference type="InterPro" id="IPR036770">
    <property type="entry name" value="Ankyrin_rpt-contain_sf"/>
</dbReference>
<dbReference type="GeneTree" id="ENSGT00390000003919"/>
<dbReference type="GeneID" id="102306196"/>
<dbReference type="PRINTS" id="PR01415">
    <property type="entry name" value="ANKYRIN"/>
</dbReference>
<dbReference type="RefSeq" id="XP_005928304.1">
    <property type="nucleotide sequence ID" value="XM_005928242.3"/>
</dbReference>
<evidence type="ECO:0000256" key="2">
    <source>
        <dbReference type="ARBA" id="ARBA00023043"/>
    </source>
</evidence>
<reference evidence="5" key="1">
    <citation type="submission" date="2025-08" db="UniProtKB">
        <authorList>
            <consortium name="Ensembl"/>
        </authorList>
    </citation>
    <scope>IDENTIFICATION</scope>
</reference>
<dbReference type="CTD" id="54851"/>
<dbReference type="Pfam" id="PF12796">
    <property type="entry name" value="Ank_2"/>
    <property type="match status" value="1"/>
</dbReference>
<dbReference type="STRING" id="8153.ENSHBUP00000002363"/>
<dbReference type="SUPFAM" id="SSF48403">
    <property type="entry name" value="Ankyrin repeat"/>
    <property type="match status" value="1"/>
</dbReference>
<keyword evidence="2 3" id="KW-0040">ANK repeat</keyword>
<evidence type="ECO:0000313" key="6">
    <source>
        <dbReference type="Proteomes" id="UP000264840"/>
    </source>
</evidence>
<dbReference type="PROSITE" id="PS50088">
    <property type="entry name" value="ANK_REPEAT"/>
    <property type="match status" value="2"/>
</dbReference>
<sequence length="324" mass="35994">MESFNGVSAWRLLGEELQIPLVFTAACFCVDEVKRTSLCFSMLAVRAVTLVSVSGASQIVDVKTRLPYVTVQNVHNGLNSLRSQRHLAEQFQQRLMEFPEDFNQLELLDTHGHLIPRGSGSVWTGSKDDEEEPEEREHSEEWYLEKEEALKDEPNELILWAAENNRLATVHSLLAADPSLVHCCDEDGYTPLHRAAYSGHIEVVCALLAGGSKVNPRTIDGWTPLHSACRWSRVSVASCLLQHGAELNAQTNGGLTPLHLAASYTSFSKTDSRHTLELLLSQRHLKPGLRSSSGETAGEVARRSGPHHFMFEMVEDYVNVVPIS</sequence>
<dbReference type="InterPro" id="IPR002110">
    <property type="entry name" value="Ankyrin_rpt"/>
</dbReference>
<proteinExistence type="predicted"/>
<keyword evidence="6" id="KW-1185">Reference proteome</keyword>
<dbReference type="AlphaFoldDB" id="A0A3Q2V563"/>
<dbReference type="SMART" id="SM00248">
    <property type="entry name" value="ANK"/>
    <property type="match status" value="3"/>
</dbReference>
<feature type="repeat" description="ANK" evidence="3">
    <location>
        <begin position="187"/>
        <end position="219"/>
    </location>
</feature>
<organism evidence="5 6">
    <name type="scientific">Haplochromis burtoni</name>
    <name type="common">Burton's mouthbrooder</name>
    <name type="synonym">Chromis burtoni</name>
    <dbReference type="NCBI Taxonomy" id="8153"/>
    <lineage>
        <taxon>Eukaryota</taxon>
        <taxon>Metazoa</taxon>
        <taxon>Chordata</taxon>
        <taxon>Craniata</taxon>
        <taxon>Vertebrata</taxon>
        <taxon>Euteleostomi</taxon>
        <taxon>Actinopterygii</taxon>
        <taxon>Neopterygii</taxon>
        <taxon>Teleostei</taxon>
        <taxon>Neoteleostei</taxon>
        <taxon>Acanthomorphata</taxon>
        <taxon>Ovalentaria</taxon>
        <taxon>Cichlomorphae</taxon>
        <taxon>Cichliformes</taxon>
        <taxon>Cichlidae</taxon>
        <taxon>African cichlids</taxon>
        <taxon>Pseudocrenilabrinae</taxon>
        <taxon>Haplochromini</taxon>
        <taxon>Haplochromis</taxon>
    </lineage>
</organism>
<feature type="repeat" description="ANK" evidence="3">
    <location>
        <begin position="220"/>
        <end position="252"/>
    </location>
</feature>
<dbReference type="Ensembl" id="ENSHBUT00000012218.1">
    <property type="protein sequence ID" value="ENSHBUP00000002363.1"/>
    <property type="gene ID" value="ENSHBUG00000003571.1"/>
</dbReference>
<evidence type="ECO:0000256" key="4">
    <source>
        <dbReference type="SAM" id="MobiDB-lite"/>
    </source>
</evidence>
<dbReference type="InterPro" id="IPR050745">
    <property type="entry name" value="Multifunctional_regulatory"/>
</dbReference>
<dbReference type="Proteomes" id="UP000264840">
    <property type="component" value="Unplaced"/>
</dbReference>
<name>A0A3Q2V563_HAPBU</name>